<accession>A0A9D2U6X4</accession>
<dbReference type="Pfam" id="PF16403">
    <property type="entry name" value="Bact_surface_Ig-like"/>
    <property type="match status" value="1"/>
</dbReference>
<dbReference type="AlphaFoldDB" id="A0A9D2U6X4"/>
<dbReference type="InterPro" id="IPR032179">
    <property type="entry name" value="Cry22Aa_Ig-like"/>
</dbReference>
<feature type="domain" description="Pesticidal crystal protein Cry22Aa Ig-like" evidence="1">
    <location>
        <begin position="57"/>
        <end position="106"/>
    </location>
</feature>
<reference evidence="2" key="1">
    <citation type="journal article" date="2021" name="PeerJ">
        <title>Extensive microbial diversity within the chicken gut microbiome revealed by metagenomics and culture.</title>
        <authorList>
            <person name="Gilroy R."/>
            <person name="Ravi A."/>
            <person name="Getino M."/>
            <person name="Pursley I."/>
            <person name="Horton D.L."/>
            <person name="Alikhan N.F."/>
            <person name="Baker D."/>
            <person name="Gharbi K."/>
            <person name="Hall N."/>
            <person name="Watson M."/>
            <person name="Adriaenssens E.M."/>
            <person name="Foster-Nyarko E."/>
            <person name="Jarju S."/>
            <person name="Secka A."/>
            <person name="Antonio M."/>
            <person name="Oren A."/>
            <person name="Chaudhuri R.R."/>
            <person name="La Ragione R."/>
            <person name="Hildebrand F."/>
            <person name="Pallen M.J."/>
        </authorList>
    </citation>
    <scope>NUCLEOTIDE SEQUENCE</scope>
    <source>
        <strain evidence="2">ChiW19-6364</strain>
    </source>
</reference>
<dbReference type="EMBL" id="DWUX01000226">
    <property type="protein sequence ID" value="HJD40953.1"/>
    <property type="molecule type" value="Genomic_DNA"/>
</dbReference>
<evidence type="ECO:0000313" key="3">
    <source>
        <dbReference type="Proteomes" id="UP000823850"/>
    </source>
</evidence>
<name>A0A9D2U6X4_9FIRM</name>
<protein>
    <submittedName>
        <fullName evidence="2">DUF5011 domain-containing protein</fullName>
    </submittedName>
</protein>
<evidence type="ECO:0000259" key="1">
    <source>
        <dbReference type="Pfam" id="PF16403"/>
    </source>
</evidence>
<organism evidence="2 3">
    <name type="scientific">Candidatus Blautia stercoripullorum</name>
    <dbReference type="NCBI Taxonomy" id="2838502"/>
    <lineage>
        <taxon>Bacteria</taxon>
        <taxon>Bacillati</taxon>
        <taxon>Bacillota</taxon>
        <taxon>Clostridia</taxon>
        <taxon>Lachnospirales</taxon>
        <taxon>Lachnospiraceae</taxon>
        <taxon>Blautia</taxon>
    </lineage>
</organism>
<reference evidence="2" key="2">
    <citation type="submission" date="2021-04" db="EMBL/GenBank/DDBJ databases">
        <authorList>
            <person name="Gilroy R."/>
        </authorList>
    </citation>
    <scope>NUCLEOTIDE SEQUENCE</scope>
    <source>
        <strain evidence="2">ChiW19-6364</strain>
    </source>
</reference>
<gene>
    <name evidence="2" type="ORF">H9913_13135</name>
</gene>
<proteinExistence type="predicted"/>
<dbReference type="InterPro" id="IPR013783">
    <property type="entry name" value="Ig-like_fold"/>
</dbReference>
<dbReference type="Gene3D" id="2.60.40.10">
    <property type="entry name" value="Immunoglobulins"/>
    <property type="match status" value="2"/>
</dbReference>
<comment type="caution">
    <text evidence="2">The sequence shown here is derived from an EMBL/GenBank/DDBJ whole genome shotgun (WGS) entry which is preliminary data.</text>
</comment>
<evidence type="ECO:0000313" key="2">
    <source>
        <dbReference type="EMBL" id="HJD40953.1"/>
    </source>
</evidence>
<dbReference type="Proteomes" id="UP000823850">
    <property type="component" value="Unassembled WGS sequence"/>
</dbReference>
<sequence>MRKLRIAVIIIFIGAAALFAAYQVRTRIEADTEPPVITSDSDSVSVSVEGEESDVFQGLSAEDNVDGDITDDIRVASMSNFTDTGTRNITYVVFDSSNQAATLTRELVYSDYTPPRITLTEPLRFEVNDTEEWETSDFLQLFQATDCLDGDITSQIRMNIEGNGYIDGAGTYPITLQVNNSAGDVTSVPVEMTIVDPEDEQENEKYYPVLSQYIVYTKAGQSLSLGDYVTGLQRGSMVYEFDSPDMPEDLAGTEVSITDGTDYNTPGTYTAEFSYTPPEGVTATTKMTVVVEE</sequence>